<feature type="non-terminal residue" evidence="2">
    <location>
        <position position="81"/>
    </location>
</feature>
<evidence type="ECO:0000313" key="3">
    <source>
        <dbReference type="Proteomes" id="UP001451303"/>
    </source>
</evidence>
<feature type="region of interest" description="Disordered" evidence="1">
    <location>
        <begin position="1"/>
        <end position="20"/>
    </location>
</feature>
<evidence type="ECO:0000313" key="2">
    <source>
        <dbReference type="EMBL" id="KAL0474819.1"/>
    </source>
</evidence>
<dbReference type="EMBL" id="JAVLET010000001">
    <property type="protein sequence ID" value="KAL0474819.1"/>
    <property type="molecule type" value="Genomic_DNA"/>
</dbReference>
<evidence type="ECO:0000256" key="1">
    <source>
        <dbReference type="SAM" id="MobiDB-lite"/>
    </source>
</evidence>
<sequence>IPLGQAPPIFSSKTTSPSADFHPLPFQCVIATGTSWKGEKLRYLVDGRPMVVLTGAQIGDEKAWTAVTRMPNNFDFECGSG</sequence>
<name>A0ABR3DQ79_NEUIN</name>
<comment type="caution">
    <text evidence="2">The sequence shown here is derived from an EMBL/GenBank/DDBJ whole genome shotgun (WGS) entry which is preliminary data.</text>
</comment>
<accession>A0ABR3DQ79</accession>
<keyword evidence="3" id="KW-1185">Reference proteome</keyword>
<organism evidence="2 3">
    <name type="scientific">Neurospora intermedia</name>
    <dbReference type="NCBI Taxonomy" id="5142"/>
    <lineage>
        <taxon>Eukaryota</taxon>
        <taxon>Fungi</taxon>
        <taxon>Dikarya</taxon>
        <taxon>Ascomycota</taxon>
        <taxon>Pezizomycotina</taxon>
        <taxon>Sordariomycetes</taxon>
        <taxon>Sordariomycetidae</taxon>
        <taxon>Sordariales</taxon>
        <taxon>Sordariaceae</taxon>
        <taxon>Neurospora</taxon>
    </lineage>
</organism>
<gene>
    <name evidence="2" type="ORF">QR685DRAFT_422878</name>
</gene>
<dbReference type="Proteomes" id="UP001451303">
    <property type="component" value="Unassembled WGS sequence"/>
</dbReference>
<protein>
    <submittedName>
        <fullName evidence="2">Uncharacterized protein</fullName>
    </submittedName>
</protein>
<feature type="non-terminal residue" evidence="2">
    <location>
        <position position="1"/>
    </location>
</feature>
<proteinExistence type="predicted"/>
<reference evidence="2 3" key="1">
    <citation type="submission" date="2023-09" db="EMBL/GenBank/DDBJ databases">
        <title>Multi-omics analysis of a traditional fermented food reveals byproduct-associated fungal strains for waste-to-food upcycling.</title>
        <authorList>
            <consortium name="Lawrence Berkeley National Laboratory"/>
            <person name="Rekdal V.M."/>
            <person name="Villalobos-Escobedo J.M."/>
            <person name="Rodriguez-Valeron N."/>
            <person name="Garcia M.O."/>
            <person name="Vasquez D.P."/>
            <person name="Damayanti I."/>
            <person name="Sorensen P.M."/>
            <person name="Baidoo E.E."/>
            <person name="De Carvalho A.C."/>
            <person name="Riley R."/>
            <person name="Lipzen A."/>
            <person name="He G."/>
            <person name="Yan M."/>
            <person name="Haridas S."/>
            <person name="Daum C."/>
            <person name="Yoshinaga Y."/>
            <person name="Ng V."/>
            <person name="Grigoriev I.V."/>
            <person name="Munk R."/>
            <person name="Nuraida L."/>
            <person name="Wijaya C.H."/>
            <person name="Morales P.-C."/>
            <person name="Keasling J.D."/>
        </authorList>
    </citation>
    <scope>NUCLEOTIDE SEQUENCE [LARGE SCALE GENOMIC DNA]</scope>
    <source>
        <strain evidence="2 3">FGSC 2613</strain>
    </source>
</reference>